<feature type="signal peptide" evidence="4">
    <location>
        <begin position="1"/>
        <end position="26"/>
    </location>
</feature>
<name>A0AAW6RP53_9BURK</name>
<reference evidence="5 6" key="1">
    <citation type="submission" date="2023-04" db="EMBL/GenBank/DDBJ databases">
        <title>Ottowia paracancer sp. nov., isolated from human stomach.</title>
        <authorList>
            <person name="Song Y."/>
        </authorList>
    </citation>
    <scope>NUCLEOTIDE SEQUENCE [LARGE SCALE GENOMIC DNA]</scope>
    <source>
        <strain evidence="5 6">10c7w1</strain>
    </source>
</reference>
<gene>
    <name evidence="5" type="ORF">QB898_10715</name>
</gene>
<evidence type="ECO:0000256" key="3">
    <source>
        <dbReference type="SAM" id="MobiDB-lite"/>
    </source>
</evidence>
<dbReference type="PROSITE" id="PS51257">
    <property type="entry name" value="PROKAR_LIPOPROTEIN"/>
    <property type="match status" value="1"/>
</dbReference>
<evidence type="ECO:0000256" key="2">
    <source>
        <dbReference type="ARBA" id="ARBA00022729"/>
    </source>
</evidence>
<dbReference type="PANTHER" id="PTHR30035">
    <property type="entry name" value="LIPOPROTEIN VACJ-RELATED"/>
    <property type="match status" value="1"/>
</dbReference>
<dbReference type="GO" id="GO:0120010">
    <property type="term" value="P:intermembrane phospholipid transfer"/>
    <property type="evidence" value="ECO:0007669"/>
    <property type="project" value="TreeGrafter"/>
</dbReference>
<dbReference type="Pfam" id="PF04333">
    <property type="entry name" value="MlaA"/>
    <property type="match status" value="1"/>
</dbReference>
<sequence>MKTHARTLCKLAAASVALALSACASAPGGNPHDPWENYNRSMTRFNTAVDDAVMRPVATAYQKAMPQPVRTGVGNFFDNLSDVWSFVNNVLQAKPERALHSFWRVIVNTTIGLGGVLDPASEMRIRRYREDFGQTLAWWGVPPGPYFVVPLLGPSTLRDALSMPADYYGNPRAHVHSIRLRNSLAALSFVDARSRLLGVEDVLSGASIDDYAFTRDAWLQKRRNDVYDGNPPAEPGQDDGYPDYDNPDAAPAAQPDAAPASQADGGAP</sequence>
<dbReference type="EMBL" id="JARVII010000026">
    <property type="protein sequence ID" value="MDG9700173.1"/>
    <property type="molecule type" value="Genomic_DNA"/>
</dbReference>
<evidence type="ECO:0000313" key="6">
    <source>
        <dbReference type="Proteomes" id="UP001237156"/>
    </source>
</evidence>
<dbReference type="AlphaFoldDB" id="A0AAW6RP53"/>
<dbReference type="PRINTS" id="PR01805">
    <property type="entry name" value="VACJLIPOPROT"/>
</dbReference>
<evidence type="ECO:0000256" key="1">
    <source>
        <dbReference type="ARBA" id="ARBA00010634"/>
    </source>
</evidence>
<dbReference type="PANTHER" id="PTHR30035:SF3">
    <property type="entry name" value="INTERMEMBRANE PHOSPHOLIPID TRANSPORT SYSTEM LIPOPROTEIN MLAA"/>
    <property type="match status" value="1"/>
</dbReference>
<feature type="chain" id="PRO_5043936104" evidence="4">
    <location>
        <begin position="27"/>
        <end position="268"/>
    </location>
</feature>
<dbReference type="Proteomes" id="UP001237156">
    <property type="component" value="Unassembled WGS sequence"/>
</dbReference>
<comment type="caution">
    <text evidence="5">The sequence shown here is derived from an EMBL/GenBank/DDBJ whole genome shotgun (WGS) entry which is preliminary data.</text>
</comment>
<comment type="similarity">
    <text evidence="1">Belongs to the MlaA family.</text>
</comment>
<dbReference type="InterPro" id="IPR007428">
    <property type="entry name" value="MlaA"/>
</dbReference>
<dbReference type="GO" id="GO:0016020">
    <property type="term" value="C:membrane"/>
    <property type="evidence" value="ECO:0007669"/>
    <property type="project" value="InterPro"/>
</dbReference>
<feature type="compositionally biased region" description="Acidic residues" evidence="3">
    <location>
        <begin position="236"/>
        <end position="246"/>
    </location>
</feature>
<proteinExistence type="inferred from homology"/>
<feature type="compositionally biased region" description="Low complexity" evidence="3">
    <location>
        <begin position="247"/>
        <end position="268"/>
    </location>
</feature>
<keyword evidence="5" id="KW-0449">Lipoprotein</keyword>
<evidence type="ECO:0000256" key="4">
    <source>
        <dbReference type="SAM" id="SignalP"/>
    </source>
</evidence>
<dbReference type="RefSeq" id="WP_279524947.1">
    <property type="nucleotide sequence ID" value="NZ_JARVII010000026.1"/>
</dbReference>
<keyword evidence="6" id="KW-1185">Reference proteome</keyword>
<feature type="region of interest" description="Disordered" evidence="3">
    <location>
        <begin position="224"/>
        <end position="268"/>
    </location>
</feature>
<protein>
    <submittedName>
        <fullName evidence="5">VacJ family lipoprotein</fullName>
    </submittedName>
</protein>
<keyword evidence="2 4" id="KW-0732">Signal</keyword>
<evidence type="ECO:0000313" key="5">
    <source>
        <dbReference type="EMBL" id="MDG9700173.1"/>
    </source>
</evidence>
<organism evidence="5 6">
    <name type="scientific">Ottowia cancrivicina</name>
    <dbReference type="NCBI Taxonomy" id="3040346"/>
    <lineage>
        <taxon>Bacteria</taxon>
        <taxon>Pseudomonadati</taxon>
        <taxon>Pseudomonadota</taxon>
        <taxon>Betaproteobacteria</taxon>
        <taxon>Burkholderiales</taxon>
        <taxon>Comamonadaceae</taxon>
        <taxon>Ottowia</taxon>
    </lineage>
</organism>
<accession>A0AAW6RP53</accession>